<dbReference type="InterPro" id="IPR045741">
    <property type="entry name" value="PorV"/>
</dbReference>
<dbReference type="Pfam" id="PF19572">
    <property type="entry name" value="PorV"/>
    <property type="match status" value="1"/>
</dbReference>
<dbReference type="NCBIfam" id="NF033709">
    <property type="entry name" value="PorV_fam"/>
    <property type="match status" value="1"/>
</dbReference>
<dbReference type="NCBIfam" id="NF033710">
    <property type="entry name" value="T9SS_OM_PorV"/>
    <property type="match status" value="1"/>
</dbReference>
<dbReference type="EMBL" id="UINC01000577">
    <property type="protein sequence ID" value="SUZ57771.1"/>
    <property type="molecule type" value="Genomic_DNA"/>
</dbReference>
<dbReference type="InterPro" id="IPR047799">
    <property type="entry name" value="T9SS_OM_PorV"/>
</dbReference>
<reference evidence="2" key="1">
    <citation type="submission" date="2018-05" db="EMBL/GenBank/DDBJ databases">
        <authorList>
            <person name="Lanie J.A."/>
            <person name="Ng W.-L."/>
            <person name="Kazmierczak K.M."/>
            <person name="Andrzejewski T.M."/>
            <person name="Davidsen T.M."/>
            <person name="Wayne K.J."/>
            <person name="Tettelin H."/>
            <person name="Glass J.I."/>
            <person name="Rusch D."/>
            <person name="Podicherti R."/>
            <person name="Tsui H.-C.T."/>
            <person name="Winkler M.E."/>
        </authorList>
    </citation>
    <scope>NUCLEOTIDE SEQUENCE</scope>
</reference>
<dbReference type="AlphaFoldDB" id="A0A381NT32"/>
<gene>
    <name evidence="2" type="ORF">METZ01_LOCUS10625</name>
</gene>
<evidence type="ECO:0000259" key="1">
    <source>
        <dbReference type="Pfam" id="PF19572"/>
    </source>
</evidence>
<name>A0A381NT32_9ZZZZ</name>
<protein>
    <recommendedName>
        <fullName evidence="1">Type IX secretion system protein PorV domain-containing protein</fullName>
    </recommendedName>
</protein>
<feature type="domain" description="Type IX secretion system protein PorV" evidence="1">
    <location>
        <begin position="27"/>
        <end position="265"/>
    </location>
</feature>
<dbReference type="Gene3D" id="2.40.160.60">
    <property type="entry name" value="Outer membrane protein transport protein (OMPP1/FadL/TodX)"/>
    <property type="match status" value="2"/>
</dbReference>
<evidence type="ECO:0000313" key="2">
    <source>
        <dbReference type="EMBL" id="SUZ57771.1"/>
    </source>
</evidence>
<organism evidence="2">
    <name type="scientific">marine metagenome</name>
    <dbReference type="NCBI Taxonomy" id="408172"/>
    <lineage>
        <taxon>unclassified sequences</taxon>
        <taxon>metagenomes</taxon>
        <taxon>ecological metagenomes</taxon>
    </lineage>
</organism>
<proteinExistence type="predicted"/>
<accession>A0A381NT32</accession>
<sequence length="400" mass="44649">MKYLLILILFIASQNLFSQTTFIGQDSSRRPIITAVPFLLISPDSRGSAMGETGVATSPDANSVHWNNAKLAFIEKKYGFSLSYVPWLGKIVDDMAISYLSGFYKIDKIQAISLDMKYFDLGEIQLTDNQGMSLGIENPKELSTAFTYSRKLTNNLSLGGTTRYIWSNLSGSISNYSDSKSGSSFSVDLGLYYNKEITLLNRTSELSFGSHFSNIGGKITYGSSKNLDFIPINLRFGSALKTFIDQYNSITIALDFNKLLVPTPPIYEKDNLGNYVMDPLTNKPKILKGKNPNRSVLSGMFSSFSDAPNGFSEELKEFTISSGFEYWYREMFALRGGYFFENNDKGGRKFLTFGAGLKYNNLGLDFSYISTIDQNHPLAETMRFSIALLFNDSESSSTDD</sequence>